<comment type="caution">
    <text evidence="1">The sequence shown here is derived from an EMBL/GenBank/DDBJ whole genome shotgun (WGS) entry which is preliminary data.</text>
</comment>
<name>A0A5B7CDK4_PORTR</name>
<evidence type="ECO:0000313" key="1">
    <source>
        <dbReference type="EMBL" id="MPC07672.1"/>
    </source>
</evidence>
<gene>
    <name evidence="1" type="ORF">E2C01_000237</name>
</gene>
<proteinExistence type="predicted"/>
<accession>A0A5B7CDK4</accession>
<keyword evidence="2" id="KW-1185">Reference proteome</keyword>
<dbReference type="EMBL" id="VSRR010000006">
    <property type="protein sequence ID" value="MPC07672.1"/>
    <property type="molecule type" value="Genomic_DNA"/>
</dbReference>
<organism evidence="1 2">
    <name type="scientific">Portunus trituberculatus</name>
    <name type="common">Swimming crab</name>
    <name type="synonym">Neptunus trituberculatus</name>
    <dbReference type="NCBI Taxonomy" id="210409"/>
    <lineage>
        <taxon>Eukaryota</taxon>
        <taxon>Metazoa</taxon>
        <taxon>Ecdysozoa</taxon>
        <taxon>Arthropoda</taxon>
        <taxon>Crustacea</taxon>
        <taxon>Multicrustacea</taxon>
        <taxon>Malacostraca</taxon>
        <taxon>Eumalacostraca</taxon>
        <taxon>Eucarida</taxon>
        <taxon>Decapoda</taxon>
        <taxon>Pleocyemata</taxon>
        <taxon>Brachyura</taxon>
        <taxon>Eubrachyura</taxon>
        <taxon>Portunoidea</taxon>
        <taxon>Portunidae</taxon>
        <taxon>Portuninae</taxon>
        <taxon>Portunus</taxon>
    </lineage>
</organism>
<reference evidence="1 2" key="1">
    <citation type="submission" date="2019-05" db="EMBL/GenBank/DDBJ databases">
        <title>Another draft genome of Portunus trituberculatus and its Hox gene families provides insights of decapod evolution.</title>
        <authorList>
            <person name="Jeong J.-H."/>
            <person name="Song I."/>
            <person name="Kim S."/>
            <person name="Choi T."/>
            <person name="Kim D."/>
            <person name="Ryu S."/>
            <person name="Kim W."/>
        </authorList>
    </citation>
    <scope>NUCLEOTIDE SEQUENCE [LARGE SCALE GENOMIC DNA]</scope>
    <source>
        <tissue evidence="1">Muscle</tissue>
    </source>
</reference>
<dbReference type="Proteomes" id="UP000324222">
    <property type="component" value="Unassembled WGS sequence"/>
</dbReference>
<evidence type="ECO:0000313" key="2">
    <source>
        <dbReference type="Proteomes" id="UP000324222"/>
    </source>
</evidence>
<protein>
    <submittedName>
        <fullName evidence="1">Uncharacterized protein</fullName>
    </submittedName>
</protein>
<dbReference type="AlphaFoldDB" id="A0A5B7CDK4"/>
<sequence>MSRRHWHSSVLSVSSLHHYAPSTCPLSLPSSFPPRAVGGGGEGLLALQPPPAKSTHRAAFGIHVSSGELV</sequence>